<dbReference type="InterPro" id="IPR032567">
    <property type="entry name" value="RTL1-rel"/>
</dbReference>
<accession>A0A7N8WLZ3</accession>
<dbReference type="InParanoid" id="A0A7N8WLZ3"/>
<dbReference type="GO" id="GO:0008270">
    <property type="term" value="F:zinc ion binding"/>
    <property type="evidence" value="ECO:0007669"/>
    <property type="project" value="InterPro"/>
</dbReference>
<organism evidence="3 4">
    <name type="scientific">Mastacembelus armatus</name>
    <name type="common">zig-zag eel</name>
    <dbReference type="NCBI Taxonomy" id="205130"/>
    <lineage>
        <taxon>Eukaryota</taxon>
        <taxon>Metazoa</taxon>
        <taxon>Chordata</taxon>
        <taxon>Craniata</taxon>
        <taxon>Vertebrata</taxon>
        <taxon>Euteleostomi</taxon>
        <taxon>Actinopterygii</taxon>
        <taxon>Neopterygii</taxon>
        <taxon>Teleostei</taxon>
        <taxon>Neoteleostei</taxon>
        <taxon>Acanthomorphata</taxon>
        <taxon>Anabantaria</taxon>
        <taxon>Synbranchiformes</taxon>
        <taxon>Mastacembelidae</taxon>
        <taxon>Mastacembelus</taxon>
    </lineage>
</organism>
<dbReference type="Proteomes" id="UP000261640">
    <property type="component" value="Unplaced"/>
</dbReference>
<sequence>MSSTDKEEWRVRVEGALASYEAQLHTCVANLDKLTKHLSKLTLGTELLQPQDVSPALAPSPVSPGIRDTPICIPERYSGEPTSCRAFLMQCNLQFKYQPSAFPNDSAKVAFILSLLSGPAREWGAAEMDRNSSICGSLADFSKELINTFDPAKPQKEAAIRLARLTQGRRTVSEYAVEFRTLAAICDWNKSAWRDMFYAGLAEKIKDELAAREWPEQFDKLVEMAVSIDRRWTERQRERELSSRSLTSRFPPTQLPKYKTVQREFRNSVRLDRHPHGPTDELKPEPMQIGRSGLTPEERSRRFKDNLCLYCGEPAHRVASCPALLKGKAQQPGGDRC</sequence>
<dbReference type="Ensembl" id="ENSMAMT00000048430.1">
    <property type="protein sequence ID" value="ENSMAMP00000037263.1"/>
    <property type="gene ID" value="ENSMAMG00000025356.1"/>
</dbReference>
<name>A0A7N8WLZ3_9TELE</name>
<dbReference type="InterPro" id="IPR036875">
    <property type="entry name" value="Znf_CCHC_sf"/>
</dbReference>
<proteinExistence type="predicted"/>
<dbReference type="PANTHER" id="PTHR15503:SF36">
    <property type="entry name" value="RETROTRANSPOSON GAG-LIKE PROTEIN 5"/>
    <property type="match status" value="1"/>
</dbReference>
<reference evidence="3" key="1">
    <citation type="submission" date="2025-08" db="UniProtKB">
        <authorList>
            <consortium name="Ensembl"/>
        </authorList>
    </citation>
    <scope>IDENTIFICATION</scope>
</reference>
<dbReference type="SUPFAM" id="SSF57756">
    <property type="entry name" value="Retrovirus zinc finger-like domains"/>
    <property type="match status" value="1"/>
</dbReference>
<protein>
    <recommendedName>
        <fullName evidence="2">Retrotransposon gag domain-containing protein</fullName>
    </recommendedName>
</protein>
<evidence type="ECO:0000256" key="1">
    <source>
        <dbReference type="SAM" id="MobiDB-lite"/>
    </source>
</evidence>
<evidence type="ECO:0000313" key="4">
    <source>
        <dbReference type="Proteomes" id="UP000261640"/>
    </source>
</evidence>
<dbReference type="GO" id="GO:0003676">
    <property type="term" value="F:nucleic acid binding"/>
    <property type="evidence" value="ECO:0007669"/>
    <property type="project" value="InterPro"/>
</dbReference>
<dbReference type="GeneTree" id="ENSGT00950000183173"/>
<dbReference type="PANTHER" id="PTHR15503">
    <property type="entry name" value="LDOC1 RELATED"/>
    <property type="match status" value="1"/>
</dbReference>
<keyword evidence="4" id="KW-1185">Reference proteome</keyword>
<feature type="domain" description="Retrotransposon gag" evidence="2">
    <location>
        <begin position="112"/>
        <end position="202"/>
    </location>
</feature>
<feature type="compositionally biased region" description="Basic and acidic residues" evidence="1">
    <location>
        <begin position="269"/>
        <end position="284"/>
    </location>
</feature>
<dbReference type="AlphaFoldDB" id="A0A7N8WLZ3"/>
<evidence type="ECO:0000313" key="3">
    <source>
        <dbReference type="Ensembl" id="ENSMAMP00000037263.1"/>
    </source>
</evidence>
<feature type="region of interest" description="Disordered" evidence="1">
    <location>
        <begin position="269"/>
        <end position="296"/>
    </location>
</feature>
<dbReference type="InterPro" id="IPR005162">
    <property type="entry name" value="Retrotrans_gag_dom"/>
</dbReference>
<evidence type="ECO:0000259" key="2">
    <source>
        <dbReference type="Pfam" id="PF03732"/>
    </source>
</evidence>
<reference evidence="3" key="2">
    <citation type="submission" date="2025-09" db="UniProtKB">
        <authorList>
            <consortium name="Ensembl"/>
        </authorList>
    </citation>
    <scope>IDENTIFICATION</scope>
</reference>
<dbReference type="Pfam" id="PF03732">
    <property type="entry name" value="Retrotrans_gag"/>
    <property type="match status" value="1"/>
</dbReference>